<dbReference type="InterPro" id="IPR011764">
    <property type="entry name" value="Biotin_carboxylation_dom"/>
</dbReference>
<keyword evidence="5" id="KW-0092">Biotin</keyword>
<evidence type="ECO:0000256" key="1">
    <source>
        <dbReference type="ARBA" id="ARBA00013263"/>
    </source>
</evidence>
<dbReference type="PANTHER" id="PTHR18866:SF33">
    <property type="entry name" value="METHYLCROTONOYL-COA CARBOXYLASE SUBUNIT ALPHA, MITOCHONDRIAL-RELATED"/>
    <property type="match status" value="1"/>
</dbReference>
<dbReference type="InterPro" id="IPR005482">
    <property type="entry name" value="Biotin_COase_C"/>
</dbReference>
<evidence type="ECO:0000259" key="6">
    <source>
        <dbReference type="PROSITE" id="PS50979"/>
    </source>
</evidence>
<dbReference type="SMART" id="SM00878">
    <property type="entry name" value="Biotin_carb_C"/>
    <property type="match status" value="1"/>
</dbReference>
<evidence type="ECO:0000256" key="4">
    <source>
        <dbReference type="ARBA" id="ARBA00022840"/>
    </source>
</evidence>
<sequence length="159" mass="17114">MGSDYDPMLAKVVAHAADRPNALRTLDRALADTAVLGVVTNVEFARFLLADADVAAGRLDTGLLDRRVGDFAAAPPSDEQLIAAAAYRWLRLWPKPGGDLWTCPLAGASGRPRRSALGCAPATAPTMCISPERRRQPRFESRTANPVHCRHIWTAGDSP</sequence>
<evidence type="ECO:0000313" key="7">
    <source>
        <dbReference type="EMBL" id="EUA33109.1"/>
    </source>
</evidence>
<dbReference type="Gene3D" id="3.30.470.20">
    <property type="entry name" value="ATP-grasp fold, B domain"/>
    <property type="match status" value="1"/>
</dbReference>
<dbReference type="EMBL" id="JAOB01000047">
    <property type="protein sequence ID" value="EUA33109.1"/>
    <property type="molecule type" value="Genomic_DNA"/>
</dbReference>
<dbReference type="GO" id="GO:0005524">
    <property type="term" value="F:ATP binding"/>
    <property type="evidence" value="ECO:0007669"/>
    <property type="project" value="UniProtKB-KW"/>
</dbReference>
<dbReference type="PANTHER" id="PTHR18866">
    <property type="entry name" value="CARBOXYLASE:PYRUVATE/ACETYL-COA/PROPIONYL-COA CARBOXYLASE"/>
    <property type="match status" value="1"/>
</dbReference>
<keyword evidence="3" id="KW-0547">Nucleotide-binding</keyword>
<dbReference type="EC" id="6.3.4.14" evidence="1"/>
<dbReference type="PROSITE" id="PS50979">
    <property type="entry name" value="BC"/>
    <property type="match status" value="1"/>
</dbReference>
<evidence type="ECO:0000256" key="2">
    <source>
        <dbReference type="ARBA" id="ARBA00022598"/>
    </source>
</evidence>
<dbReference type="Pfam" id="PF02785">
    <property type="entry name" value="Biotin_carb_C"/>
    <property type="match status" value="1"/>
</dbReference>
<dbReference type="SUPFAM" id="SSF51246">
    <property type="entry name" value="Rudiment single hybrid motif"/>
    <property type="match status" value="1"/>
</dbReference>
<protein>
    <recommendedName>
        <fullName evidence="1">biotin carboxylase</fullName>
        <ecNumber evidence="1">6.3.4.14</ecNumber>
    </recommendedName>
</protein>
<dbReference type="InterPro" id="IPR011054">
    <property type="entry name" value="Rudment_hybrid_motif"/>
</dbReference>
<feature type="domain" description="Biotin carboxylation" evidence="6">
    <location>
        <begin position="1"/>
        <end position="69"/>
    </location>
</feature>
<organism evidence="7">
    <name type="scientific">Mycobacterium xenopi 4042</name>
    <dbReference type="NCBI Taxonomy" id="1299334"/>
    <lineage>
        <taxon>Bacteria</taxon>
        <taxon>Bacillati</taxon>
        <taxon>Actinomycetota</taxon>
        <taxon>Actinomycetes</taxon>
        <taxon>Mycobacteriales</taxon>
        <taxon>Mycobacteriaceae</taxon>
        <taxon>Mycobacterium</taxon>
    </lineage>
</organism>
<comment type="caution">
    <text evidence="7">The sequence shown here is derived from an EMBL/GenBank/DDBJ whole genome shotgun (WGS) entry which is preliminary data.</text>
</comment>
<keyword evidence="2" id="KW-0436">Ligase</keyword>
<dbReference type="PATRIC" id="fig|1299334.3.peg.4898"/>
<reference evidence="7" key="1">
    <citation type="submission" date="2014-01" db="EMBL/GenBank/DDBJ databases">
        <authorList>
            <person name="Brown-Elliot B."/>
            <person name="Wallace R."/>
            <person name="Lenaerts A."/>
            <person name="Ordway D."/>
            <person name="DeGroote M.A."/>
            <person name="Parker T."/>
            <person name="Sizemore C."/>
            <person name="Tallon L.J."/>
            <person name="Sadzewicz L.K."/>
            <person name="Sengamalay N."/>
            <person name="Fraser C.M."/>
            <person name="Hine E."/>
            <person name="Shefchek K.A."/>
            <person name="Das S.P."/>
            <person name="Tettelin H."/>
        </authorList>
    </citation>
    <scope>NUCLEOTIDE SEQUENCE [LARGE SCALE GENOMIC DNA]</scope>
    <source>
        <strain evidence="7">4042</strain>
    </source>
</reference>
<dbReference type="AlphaFoldDB" id="X8ANB3"/>
<dbReference type="GO" id="GO:0004075">
    <property type="term" value="F:biotin carboxylase activity"/>
    <property type="evidence" value="ECO:0007669"/>
    <property type="project" value="UniProtKB-EC"/>
</dbReference>
<gene>
    <name evidence="7" type="ORF">I553_7515</name>
</gene>
<dbReference type="InterPro" id="IPR050856">
    <property type="entry name" value="Biotin_carboxylase_complex"/>
</dbReference>
<keyword evidence="4" id="KW-0067">ATP-binding</keyword>
<accession>X8ANB3</accession>
<proteinExistence type="predicted"/>
<evidence type="ECO:0000256" key="3">
    <source>
        <dbReference type="ARBA" id="ARBA00022741"/>
    </source>
</evidence>
<evidence type="ECO:0000256" key="5">
    <source>
        <dbReference type="ARBA" id="ARBA00023267"/>
    </source>
</evidence>
<name>X8ANB3_MYCXE</name>